<comment type="subcellular location">
    <subcellularLocation>
        <location evidence="1">Membrane</location>
        <topology evidence="1">Multi-pass membrane protein</topology>
    </subcellularLocation>
</comment>
<keyword evidence="9" id="KW-1185">Reference proteome</keyword>
<evidence type="ECO:0000256" key="1">
    <source>
        <dbReference type="ARBA" id="ARBA00004141"/>
    </source>
</evidence>
<evidence type="ECO:0000256" key="6">
    <source>
        <dbReference type="SAM" id="Phobius"/>
    </source>
</evidence>
<dbReference type="InterPro" id="IPR050352">
    <property type="entry name" value="ABCG_transporters"/>
</dbReference>
<dbReference type="GO" id="GO:0005886">
    <property type="term" value="C:plasma membrane"/>
    <property type="evidence" value="ECO:0007669"/>
    <property type="project" value="TreeGrafter"/>
</dbReference>
<dbReference type="HOGENOM" id="CLU_1079406_0_0_1"/>
<feature type="transmembrane region" description="Helical" evidence="6">
    <location>
        <begin position="37"/>
        <end position="63"/>
    </location>
</feature>
<organism evidence="8 9">
    <name type="scientific">Emiliania huxleyi (strain CCMP1516)</name>
    <dbReference type="NCBI Taxonomy" id="280463"/>
    <lineage>
        <taxon>Eukaryota</taxon>
        <taxon>Haptista</taxon>
        <taxon>Haptophyta</taxon>
        <taxon>Prymnesiophyceae</taxon>
        <taxon>Isochrysidales</taxon>
        <taxon>Noelaerhabdaceae</taxon>
        <taxon>Emiliania</taxon>
    </lineage>
</organism>
<feature type="domain" description="ABC-2 type transporter transmembrane" evidence="7">
    <location>
        <begin position="14"/>
        <end position="147"/>
    </location>
</feature>
<keyword evidence="4 6" id="KW-1133">Transmembrane helix</keyword>
<dbReference type="Proteomes" id="UP000013827">
    <property type="component" value="Unassembled WGS sequence"/>
</dbReference>
<reference evidence="9" key="1">
    <citation type="journal article" date="2013" name="Nature">
        <title>Pan genome of the phytoplankton Emiliania underpins its global distribution.</title>
        <authorList>
            <person name="Read B.A."/>
            <person name="Kegel J."/>
            <person name="Klute M.J."/>
            <person name="Kuo A."/>
            <person name="Lefebvre S.C."/>
            <person name="Maumus F."/>
            <person name="Mayer C."/>
            <person name="Miller J."/>
            <person name="Monier A."/>
            <person name="Salamov A."/>
            <person name="Young J."/>
            <person name="Aguilar M."/>
            <person name="Claverie J.M."/>
            <person name="Frickenhaus S."/>
            <person name="Gonzalez K."/>
            <person name="Herman E.K."/>
            <person name="Lin Y.C."/>
            <person name="Napier J."/>
            <person name="Ogata H."/>
            <person name="Sarno A.F."/>
            <person name="Shmutz J."/>
            <person name="Schroeder D."/>
            <person name="de Vargas C."/>
            <person name="Verret F."/>
            <person name="von Dassow P."/>
            <person name="Valentin K."/>
            <person name="Van de Peer Y."/>
            <person name="Wheeler G."/>
            <person name="Dacks J.B."/>
            <person name="Delwiche C.F."/>
            <person name="Dyhrman S.T."/>
            <person name="Glockner G."/>
            <person name="John U."/>
            <person name="Richards T."/>
            <person name="Worden A.Z."/>
            <person name="Zhang X."/>
            <person name="Grigoriev I.V."/>
            <person name="Allen A.E."/>
            <person name="Bidle K."/>
            <person name="Borodovsky M."/>
            <person name="Bowler C."/>
            <person name="Brownlee C."/>
            <person name="Cock J.M."/>
            <person name="Elias M."/>
            <person name="Gladyshev V.N."/>
            <person name="Groth M."/>
            <person name="Guda C."/>
            <person name="Hadaegh A."/>
            <person name="Iglesias-Rodriguez M.D."/>
            <person name="Jenkins J."/>
            <person name="Jones B.M."/>
            <person name="Lawson T."/>
            <person name="Leese F."/>
            <person name="Lindquist E."/>
            <person name="Lobanov A."/>
            <person name="Lomsadze A."/>
            <person name="Malik S.B."/>
            <person name="Marsh M.E."/>
            <person name="Mackinder L."/>
            <person name="Mock T."/>
            <person name="Mueller-Roeber B."/>
            <person name="Pagarete A."/>
            <person name="Parker M."/>
            <person name="Probert I."/>
            <person name="Quesneville H."/>
            <person name="Raines C."/>
            <person name="Rensing S.A."/>
            <person name="Riano-Pachon D.M."/>
            <person name="Richier S."/>
            <person name="Rokitta S."/>
            <person name="Shiraiwa Y."/>
            <person name="Soanes D.M."/>
            <person name="van der Giezen M."/>
            <person name="Wahlund T.M."/>
            <person name="Williams B."/>
            <person name="Wilson W."/>
            <person name="Wolfe G."/>
            <person name="Wurch L.L."/>
        </authorList>
    </citation>
    <scope>NUCLEOTIDE SEQUENCE</scope>
</reference>
<accession>A0A0D3HZC4</accession>
<dbReference type="PaxDb" id="2903-EOD04359"/>
<feature type="transmembrane region" description="Helical" evidence="6">
    <location>
        <begin position="220"/>
        <end position="240"/>
    </location>
</feature>
<evidence type="ECO:0000313" key="8">
    <source>
        <dbReference type="EnsemblProtists" id="EOD04359"/>
    </source>
</evidence>
<evidence type="ECO:0000256" key="3">
    <source>
        <dbReference type="ARBA" id="ARBA00022692"/>
    </source>
</evidence>
<keyword evidence="2" id="KW-0813">Transport</keyword>
<dbReference type="KEGG" id="ehx:EMIHUDRAFT_439185"/>
<evidence type="ECO:0000313" key="9">
    <source>
        <dbReference type="Proteomes" id="UP000013827"/>
    </source>
</evidence>
<evidence type="ECO:0000259" key="7">
    <source>
        <dbReference type="Pfam" id="PF01061"/>
    </source>
</evidence>
<dbReference type="GO" id="GO:0140359">
    <property type="term" value="F:ABC-type transporter activity"/>
    <property type="evidence" value="ECO:0007669"/>
    <property type="project" value="InterPro"/>
</dbReference>
<dbReference type="EnsemblProtists" id="EOD04359">
    <property type="protein sequence ID" value="EOD04359"/>
    <property type="gene ID" value="EMIHUDRAFT_439185"/>
</dbReference>
<keyword evidence="5 6" id="KW-0472">Membrane</keyword>
<evidence type="ECO:0000256" key="4">
    <source>
        <dbReference type="ARBA" id="ARBA00022989"/>
    </source>
</evidence>
<dbReference type="PANTHER" id="PTHR48041">
    <property type="entry name" value="ABC TRANSPORTER G FAMILY MEMBER 28"/>
    <property type="match status" value="1"/>
</dbReference>
<dbReference type="AlphaFoldDB" id="A0A0D3HZC4"/>
<name>A0A0D3HZC4_EMIH1</name>
<dbReference type="Pfam" id="PF01061">
    <property type="entry name" value="ABC2_membrane"/>
    <property type="match status" value="1"/>
</dbReference>
<dbReference type="PANTHER" id="PTHR48041:SF89">
    <property type="entry name" value="FI03229P"/>
    <property type="match status" value="1"/>
</dbReference>
<feature type="transmembrane region" description="Helical" evidence="6">
    <location>
        <begin position="75"/>
        <end position="95"/>
    </location>
</feature>
<keyword evidence="3 6" id="KW-0812">Transmembrane</keyword>
<proteinExistence type="predicted"/>
<feature type="transmembrane region" description="Helical" evidence="6">
    <location>
        <begin position="101"/>
        <end position="121"/>
    </location>
</feature>
<protein>
    <recommendedName>
        <fullName evidence="7">ABC-2 type transporter transmembrane domain-containing protein</fullName>
    </recommendedName>
</protein>
<evidence type="ECO:0000256" key="5">
    <source>
        <dbReference type="ARBA" id="ARBA00023136"/>
    </source>
</evidence>
<dbReference type="GeneID" id="17250573"/>
<sequence length="258" mass="28310">MVAIPSSFSLLAVYALNLEFAHVRREVKNGMYSPMAYVLATSALQVPMVFAVCLCGLLPSYALLVGPSSWGSFPLVLLVCTANLWAFECIAQFFSLVSNPLLGMLQCLSVWIWSLLFCGLTIQGRDIIWPVRLLYYALPLKWALSTAIYEVAVHCPDYEGTFECDVGDDPTCPSRGFKCESTPEDPLGVICFGRNATQIMATMNQQFPAFSTEDSSARDLSVLLLIGSVFKIGYVVILHLKCKMGRQPEPPGAASEKV</sequence>
<dbReference type="RefSeq" id="XP_005756788.1">
    <property type="nucleotide sequence ID" value="XM_005756731.1"/>
</dbReference>
<dbReference type="InterPro" id="IPR013525">
    <property type="entry name" value="ABC2_TM"/>
</dbReference>
<evidence type="ECO:0000256" key="2">
    <source>
        <dbReference type="ARBA" id="ARBA00022448"/>
    </source>
</evidence>
<reference evidence="8" key="2">
    <citation type="submission" date="2024-10" db="UniProtKB">
        <authorList>
            <consortium name="EnsemblProtists"/>
        </authorList>
    </citation>
    <scope>IDENTIFICATION</scope>
</reference>
<feature type="transmembrane region" description="Helical" evidence="6">
    <location>
        <begin position="133"/>
        <end position="152"/>
    </location>
</feature>